<evidence type="ECO:0000313" key="3">
    <source>
        <dbReference type="EMBL" id="GAA4993633.1"/>
    </source>
</evidence>
<dbReference type="NCBIfam" id="NF040713">
    <property type="entry name" value="ZapE"/>
    <property type="match status" value="1"/>
</dbReference>
<dbReference type="PANTHER" id="PTHR12169:SF6">
    <property type="entry name" value="AFG1-LIKE ATPASE"/>
    <property type="match status" value="1"/>
</dbReference>
<dbReference type="InterPro" id="IPR005654">
    <property type="entry name" value="ATPase_AFG1-like"/>
</dbReference>
<accession>A0ABP9IBY0</accession>
<evidence type="ECO:0000256" key="1">
    <source>
        <dbReference type="ARBA" id="ARBA00022741"/>
    </source>
</evidence>
<dbReference type="Proteomes" id="UP001500466">
    <property type="component" value="Unassembled WGS sequence"/>
</dbReference>
<dbReference type="Pfam" id="PF03969">
    <property type="entry name" value="AFG1_ATPase"/>
    <property type="match status" value="1"/>
</dbReference>
<dbReference type="GO" id="GO:0051301">
    <property type="term" value="P:cell division"/>
    <property type="evidence" value="ECO:0007669"/>
    <property type="project" value="UniProtKB-KW"/>
</dbReference>
<protein>
    <submittedName>
        <fullName evidence="3">Cell division protein ZapE</fullName>
    </submittedName>
</protein>
<keyword evidence="3" id="KW-0132">Cell division</keyword>
<keyword evidence="2" id="KW-0067">ATP-binding</keyword>
<evidence type="ECO:0000313" key="4">
    <source>
        <dbReference type="Proteomes" id="UP001500466"/>
    </source>
</evidence>
<name>A0ABP9IBY0_9ACTN</name>
<sequence>MVMWHRGGPTRADEPSAVERAATESGFVLDVAQRVAAERLGALAAELGPRGRWRRDAVRGVYLWGPPGRGKSWITDTWYRALPPGTAYRVHFHDFFRRLQDAVFAHRDEAGAIDTAMSELVGRAAVVCFDEFHVHDPGDAMLVTRLLRELFERRTTLVATSNYPPDGLLPNPLHHHLFEPAIRLVEDRLDVVEVAGPRDYRTLRQGPPPRSGFRAGALITAAAAGWPDTYGLTAPRPGSAAPLLVNRRTLTARAVQAGTVWIDYPELCETTTSTADYVVLAERFDTWVVDAVPAWQDCSADGRQRLGSVVDIAYDRDIRLFLAGPDNPGRPPAGAAVPPDHFRTASRLAQLQVTG</sequence>
<organism evidence="3 4">
    <name type="scientific">Yinghuangia aomiensis</name>
    <dbReference type="NCBI Taxonomy" id="676205"/>
    <lineage>
        <taxon>Bacteria</taxon>
        <taxon>Bacillati</taxon>
        <taxon>Actinomycetota</taxon>
        <taxon>Actinomycetes</taxon>
        <taxon>Kitasatosporales</taxon>
        <taxon>Streptomycetaceae</taxon>
        <taxon>Yinghuangia</taxon>
    </lineage>
</organism>
<dbReference type="PANTHER" id="PTHR12169">
    <property type="entry name" value="ATPASE N2B"/>
    <property type="match status" value="1"/>
</dbReference>
<evidence type="ECO:0000256" key="2">
    <source>
        <dbReference type="ARBA" id="ARBA00022840"/>
    </source>
</evidence>
<proteinExistence type="predicted"/>
<keyword evidence="3" id="KW-0131">Cell cycle</keyword>
<gene>
    <name evidence="3" type="primary">zapE_2</name>
    <name evidence="3" type="ORF">GCM10023205_77870</name>
</gene>
<dbReference type="InterPro" id="IPR027417">
    <property type="entry name" value="P-loop_NTPase"/>
</dbReference>
<comment type="caution">
    <text evidence="3">The sequence shown here is derived from an EMBL/GenBank/DDBJ whole genome shotgun (WGS) entry which is preliminary data.</text>
</comment>
<reference evidence="4" key="1">
    <citation type="journal article" date="2019" name="Int. J. Syst. Evol. Microbiol.">
        <title>The Global Catalogue of Microorganisms (GCM) 10K type strain sequencing project: providing services to taxonomists for standard genome sequencing and annotation.</title>
        <authorList>
            <consortium name="The Broad Institute Genomics Platform"/>
            <consortium name="The Broad Institute Genome Sequencing Center for Infectious Disease"/>
            <person name="Wu L."/>
            <person name="Ma J."/>
        </authorList>
    </citation>
    <scope>NUCLEOTIDE SEQUENCE [LARGE SCALE GENOMIC DNA]</scope>
    <source>
        <strain evidence="4">JCM 17986</strain>
    </source>
</reference>
<dbReference type="EMBL" id="BAABHS010000050">
    <property type="protein sequence ID" value="GAA4993633.1"/>
    <property type="molecule type" value="Genomic_DNA"/>
</dbReference>
<keyword evidence="1" id="KW-0547">Nucleotide-binding</keyword>
<dbReference type="SUPFAM" id="SSF52540">
    <property type="entry name" value="P-loop containing nucleoside triphosphate hydrolases"/>
    <property type="match status" value="1"/>
</dbReference>
<dbReference type="Gene3D" id="3.40.50.300">
    <property type="entry name" value="P-loop containing nucleotide triphosphate hydrolases"/>
    <property type="match status" value="1"/>
</dbReference>
<keyword evidence="4" id="KW-1185">Reference proteome</keyword>